<evidence type="ECO:0000256" key="6">
    <source>
        <dbReference type="ARBA" id="ARBA00022989"/>
    </source>
</evidence>
<gene>
    <name evidence="10" type="ORF">SAMN02983003_1421</name>
</gene>
<dbReference type="PANTHER" id="PTHR43357:SF3">
    <property type="entry name" value="FE(3+)-TRANSPORT SYSTEM PERMEASE PROTEIN FBPB 2"/>
    <property type="match status" value="1"/>
</dbReference>
<evidence type="ECO:0000313" key="10">
    <source>
        <dbReference type="EMBL" id="SFZ83038.1"/>
    </source>
</evidence>
<evidence type="ECO:0000256" key="8">
    <source>
        <dbReference type="RuleBase" id="RU363032"/>
    </source>
</evidence>
<accession>A0A1K2HW03</accession>
<feature type="transmembrane region" description="Helical" evidence="8">
    <location>
        <begin position="108"/>
        <end position="130"/>
    </location>
</feature>
<organism evidence="10 11">
    <name type="scientific">Devosia enhydra</name>
    <dbReference type="NCBI Taxonomy" id="665118"/>
    <lineage>
        <taxon>Bacteria</taxon>
        <taxon>Pseudomonadati</taxon>
        <taxon>Pseudomonadota</taxon>
        <taxon>Alphaproteobacteria</taxon>
        <taxon>Hyphomicrobiales</taxon>
        <taxon>Devosiaceae</taxon>
        <taxon>Devosia</taxon>
    </lineage>
</organism>
<sequence>MAAVSTPRPPRPERLRIPGEQLLLAGLFLYVLVLVVLPLGRLFIEGLKQGEAGEWLGVVREAWAGRSFGRAFWNTLVAAGASTLLSVVLGTGAALLLRLTDLPGRAALMFLMLLPMLIPPQISALAWIGLGGPSSPILGLLGLAPPPGTTNPLYSMGGIIWVMGLEHAPLVLLAVAAGLASVPRDLIEAGRIVGARPARVVVHIILPAIAPSVLAGAALAFVSAIGNFGVPALLGIPGRVTLLTTLIYQRLNGFGPSVLGEVAAIAFVLVGLAIAGLAIRTIIQRRSGAAIDRTGPIADPFALGRLRLPVGVLTWVGVLLISVLPLLALIATALVPALGVKLSLETLSFANFAWVLSGSAMVQRAFVNSTILALIASAICCIVAVPLAYFAVTRRNRLAQLLDLLSDAPYAVPGTVLAIGIIIVFLPPLPVLGFSIYGSFAIILAAYLSRFLLLALRPVAATLRTVDPGLEEAARIVGTPPLRRLWHVMTPIVLPSALAGGLLIFMSAFNELTLSALLWSTGTETLGVMVFFLQYEGNSPAAAALATVITAAVMILALIVDVIGRRFAPGVVPWQV</sequence>
<dbReference type="EMBL" id="FPKU01000001">
    <property type="protein sequence ID" value="SFZ83038.1"/>
    <property type="molecule type" value="Genomic_DNA"/>
</dbReference>
<comment type="subcellular location">
    <subcellularLocation>
        <location evidence="1">Cell inner membrane</location>
        <topology evidence="1">Multi-pass membrane protein</topology>
    </subcellularLocation>
    <subcellularLocation>
        <location evidence="8">Cell membrane</location>
        <topology evidence="8">Multi-pass membrane protein</topology>
    </subcellularLocation>
</comment>
<dbReference type="CDD" id="cd06261">
    <property type="entry name" value="TM_PBP2"/>
    <property type="match status" value="2"/>
</dbReference>
<evidence type="ECO:0000313" key="11">
    <source>
        <dbReference type="Proteomes" id="UP000183447"/>
    </source>
</evidence>
<keyword evidence="3" id="KW-1003">Cell membrane</keyword>
<dbReference type="STRING" id="665118.SAMN02983003_1421"/>
<feature type="transmembrane region" description="Helical" evidence="8">
    <location>
        <begin position="485"/>
        <end position="509"/>
    </location>
</feature>
<dbReference type="AlphaFoldDB" id="A0A1K2HW03"/>
<dbReference type="PROSITE" id="PS50928">
    <property type="entry name" value="ABC_TM1"/>
    <property type="match status" value="2"/>
</dbReference>
<dbReference type="Gene3D" id="1.10.3720.10">
    <property type="entry name" value="MetI-like"/>
    <property type="match status" value="2"/>
</dbReference>
<keyword evidence="5 8" id="KW-0812">Transmembrane</keyword>
<reference evidence="10 11" key="1">
    <citation type="submission" date="2016-11" db="EMBL/GenBank/DDBJ databases">
        <authorList>
            <person name="Jaros S."/>
            <person name="Januszkiewicz K."/>
            <person name="Wedrychowicz H."/>
        </authorList>
    </citation>
    <scope>NUCLEOTIDE SEQUENCE [LARGE SCALE GENOMIC DNA]</scope>
    <source>
        <strain evidence="10 11">ATCC 23634</strain>
    </source>
</reference>
<evidence type="ECO:0000256" key="5">
    <source>
        <dbReference type="ARBA" id="ARBA00022692"/>
    </source>
</evidence>
<dbReference type="Pfam" id="PF00528">
    <property type="entry name" value="BPD_transp_1"/>
    <property type="match status" value="2"/>
</dbReference>
<feature type="transmembrane region" description="Helical" evidence="8">
    <location>
        <begin position="159"/>
        <end position="180"/>
    </location>
</feature>
<evidence type="ECO:0000256" key="1">
    <source>
        <dbReference type="ARBA" id="ARBA00004429"/>
    </source>
</evidence>
<feature type="domain" description="ABC transmembrane type-1" evidence="9">
    <location>
        <begin position="366"/>
        <end position="560"/>
    </location>
</feature>
<dbReference type="PANTHER" id="PTHR43357">
    <property type="entry name" value="INNER MEMBRANE ABC TRANSPORTER PERMEASE PROTEIN YDCV"/>
    <property type="match status" value="1"/>
</dbReference>
<dbReference type="GO" id="GO:0005886">
    <property type="term" value="C:plasma membrane"/>
    <property type="evidence" value="ECO:0007669"/>
    <property type="project" value="UniProtKB-SubCell"/>
</dbReference>
<feature type="transmembrane region" description="Helical" evidence="8">
    <location>
        <begin position="404"/>
        <end position="426"/>
    </location>
</feature>
<feature type="transmembrane region" description="Helical" evidence="8">
    <location>
        <begin position="432"/>
        <end position="456"/>
    </location>
</feature>
<protein>
    <submittedName>
        <fullName evidence="10">Iron(III) transport system permease protein</fullName>
    </submittedName>
</protein>
<evidence type="ECO:0000256" key="4">
    <source>
        <dbReference type="ARBA" id="ARBA00022519"/>
    </source>
</evidence>
<feature type="transmembrane region" description="Helical" evidence="8">
    <location>
        <begin position="71"/>
        <end position="96"/>
    </location>
</feature>
<keyword evidence="7 8" id="KW-0472">Membrane</keyword>
<dbReference type="SUPFAM" id="SSF161098">
    <property type="entry name" value="MetI-like"/>
    <property type="match status" value="2"/>
</dbReference>
<comment type="similarity">
    <text evidence="8">Belongs to the binding-protein-dependent transport system permease family.</text>
</comment>
<name>A0A1K2HW03_9HYPH</name>
<feature type="transmembrane region" description="Helical" evidence="8">
    <location>
        <begin position="200"/>
        <end position="222"/>
    </location>
</feature>
<keyword evidence="4" id="KW-0997">Cell inner membrane</keyword>
<dbReference type="InterPro" id="IPR000515">
    <property type="entry name" value="MetI-like"/>
</dbReference>
<feature type="transmembrane region" description="Helical" evidence="8">
    <location>
        <begin position="372"/>
        <end position="392"/>
    </location>
</feature>
<dbReference type="Proteomes" id="UP000183447">
    <property type="component" value="Unassembled WGS sequence"/>
</dbReference>
<evidence type="ECO:0000259" key="9">
    <source>
        <dbReference type="PROSITE" id="PS50928"/>
    </source>
</evidence>
<evidence type="ECO:0000256" key="7">
    <source>
        <dbReference type="ARBA" id="ARBA00023136"/>
    </source>
</evidence>
<feature type="transmembrane region" description="Helical" evidence="8">
    <location>
        <begin position="312"/>
        <end position="335"/>
    </location>
</feature>
<feature type="transmembrane region" description="Helical" evidence="8">
    <location>
        <begin position="21"/>
        <end position="44"/>
    </location>
</feature>
<keyword evidence="11" id="KW-1185">Reference proteome</keyword>
<proteinExistence type="inferred from homology"/>
<feature type="transmembrane region" description="Helical" evidence="8">
    <location>
        <begin position="541"/>
        <end position="560"/>
    </location>
</feature>
<evidence type="ECO:0000256" key="3">
    <source>
        <dbReference type="ARBA" id="ARBA00022475"/>
    </source>
</evidence>
<dbReference type="InterPro" id="IPR035906">
    <property type="entry name" value="MetI-like_sf"/>
</dbReference>
<feature type="domain" description="ABC transmembrane type-1" evidence="9">
    <location>
        <begin position="72"/>
        <end position="280"/>
    </location>
</feature>
<evidence type="ECO:0000256" key="2">
    <source>
        <dbReference type="ARBA" id="ARBA00022448"/>
    </source>
</evidence>
<keyword evidence="2 8" id="KW-0813">Transport</keyword>
<keyword evidence="6 8" id="KW-1133">Transmembrane helix</keyword>
<dbReference type="GO" id="GO:0055085">
    <property type="term" value="P:transmembrane transport"/>
    <property type="evidence" value="ECO:0007669"/>
    <property type="project" value="InterPro"/>
</dbReference>
<feature type="transmembrane region" description="Helical" evidence="8">
    <location>
        <begin position="260"/>
        <end position="283"/>
    </location>
</feature>